<keyword evidence="3" id="KW-1185">Reference proteome</keyword>
<dbReference type="PROSITE" id="PS50937">
    <property type="entry name" value="HTH_MERR_2"/>
    <property type="match status" value="1"/>
</dbReference>
<dbReference type="SMART" id="SM00422">
    <property type="entry name" value="HTH_MERR"/>
    <property type="match status" value="1"/>
</dbReference>
<dbReference type="InterPro" id="IPR000551">
    <property type="entry name" value="MerR-type_HTH_dom"/>
</dbReference>
<dbReference type="InterPro" id="IPR047057">
    <property type="entry name" value="MerR_fam"/>
</dbReference>
<dbReference type="Proteomes" id="UP000516446">
    <property type="component" value="Chromosome"/>
</dbReference>
<dbReference type="PANTHER" id="PTHR30204">
    <property type="entry name" value="REDOX-CYCLING DRUG-SENSING TRANSCRIPTIONAL ACTIVATOR SOXR"/>
    <property type="match status" value="1"/>
</dbReference>
<accession>A0A7H1MLP3</accession>
<dbReference type="PRINTS" id="PR00040">
    <property type="entry name" value="HTHMERR"/>
</dbReference>
<dbReference type="GO" id="GO:0003700">
    <property type="term" value="F:DNA-binding transcription factor activity"/>
    <property type="evidence" value="ECO:0007669"/>
    <property type="project" value="InterPro"/>
</dbReference>
<sequence>MNYNIGEISKRFKIPISTIRYYDKKGLLPFAERNTQNERIFSEASIKYLHVIHCLKEIGLPISKIKLFIDLCMEGDETLSERLNYIQNQKVQLQIQIENLEQQMNFINWKEDYYQKAVQAGTEDVVRDLPSPFDD</sequence>
<reference evidence="2 3" key="1">
    <citation type="submission" date="2019-08" db="EMBL/GenBank/DDBJ databases">
        <authorList>
            <person name="Chang H.C."/>
            <person name="Mun S.Y."/>
        </authorList>
    </citation>
    <scope>NUCLEOTIDE SEQUENCE [LARGE SCALE GENOMIC DNA]</scope>
    <source>
        <strain evidence="2 3">SK</strain>
    </source>
</reference>
<evidence type="ECO:0000313" key="3">
    <source>
        <dbReference type="Proteomes" id="UP000516446"/>
    </source>
</evidence>
<dbReference type="GO" id="GO:0003677">
    <property type="term" value="F:DNA binding"/>
    <property type="evidence" value="ECO:0007669"/>
    <property type="project" value="UniProtKB-KW"/>
</dbReference>
<dbReference type="EMBL" id="CP043431">
    <property type="protein sequence ID" value="QNT64379.1"/>
    <property type="molecule type" value="Genomic_DNA"/>
</dbReference>
<dbReference type="InterPro" id="IPR009061">
    <property type="entry name" value="DNA-bd_dom_put_sf"/>
</dbReference>
<gene>
    <name evidence="2" type="ORF">FY536_03355</name>
</gene>
<evidence type="ECO:0000256" key="1">
    <source>
        <dbReference type="ARBA" id="ARBA00023125"/>
    </source>
</evidence>
<dbReference type="Pfam" id="PF13411">
    <property type="entry name" value="MerR_1"/>
    <property type="match status" value="1"/>
</dbReference>
<name>A0A7H1MLP3_9LACO</name>
<proteinExistence type="predicted"/>
<dbReference type="Gene3D" id="1.10.1660.10">
    <property type="match status" value="1"/>
</dbReference>
<organism evidence="2 3">
    <name type="scientific">Weissella koreensis</name>
    <dbReference type="NCBI Taxonomy" id="165096"/>
    <lineage>
        <taxon>Bacteria</taxon>
        <taxon>Bacillati</taxon>
        <taxon>Bacillota</taxon>
        <taxon>Bacilli</taxon>
        <taxon>Lactobacillales</taxon>
        <taxon>Lactobacillaceae</taxon>
        <taxon>Weissella</taxon>
    </lineage>
</organism>
<keyword evidence="1" id="KW-0238">DNA-binding</keyword>
<dbReference type="RefSeq" id="WP_006846104.1">
    <property type="nucleotide sequence ID" value="NZ_CP026847.1"/>
</dbReference>
<dbReference type="SUPFAM" id="SSF46955">
    <property type="entry name" value="Putative DNA-binding domain"/>
    <property type="match status" value="1"/>
</dbReference>
<protein>
    <submittedName>
        <fullName evidence="2">MerR family transcriptional regulator</fullName>
    </submittedName>
</protein>
<dbReference type="CDD" id="cd01109">
    <property type="entry name" value="HTH_YyaN"/>
    <property type="match status" value="1"/>
</dbReference>
<dbReference type="PANTHER" id="PTHR30204:SF82">
    <property type="entry name" value="TRANSCRIPTIONAL REGULATOR, MERR FAMILY"/>
    <property type="match status" value="1"/>
</dbReference>
<dbReference type="AlphaFoldDB" id="A0A7H1MLP3"/>
<evidence type="ECO:0000313" key="2">
    <source>
        <dbReference type="EMBL" id="QNT64379.1"/>
    </source>
</evidence>